<keyword evidence="2" id="KW-1185">Reference proteome</keyword>
<evidence type="ECO:0000313" key="1">
    <source>
        <dbReference type="EMBL" id="QVI24165.1"/>
    </source>
</evidence>
<reference evidence="1 2" key="1">
    <citation type="submission" date="2021-04" db="EMBL/GenBank/DDBJ databases">
        <title>Nocardia tengchongensis.</title>
        <authorList>
            <person name="Zhuang k."/>
            <person name="Ran Y."/>
            <person name="Li W."/>
        </authorList>
    </citation>
    <scope>NUCLEOTIDE SEQUENCE [LARGE SCALE GENOMIC DNA]</scope>
    <source>
        <strain evidence="1 2">CFH S0057</strain>
    </source>
</reference>
<dbReference type="EMBL" id="CP074371">
    <property type="protein sequence ID" value="QVI24165.1"/>
    <property type="molecule type" value="Genomic_DNA"/>
</dbReference>
<protein>
    <submittedName>
        <fullName evidence="1">Uncharacterized protein</fullName>
    </submittedName>
</protein>
<name>A0ABX8D0A5_9NOCA</name>
<accession>A0ABX8D0A5</accession>
<proteinExistence type="predicted"/>
<organism evidence="1 2">
    <name type="scientific">Nocardia tengchongensis</name>
    <dbReference type="NCBI Taxonomy" id="2055889"/>
    <lineage>
        <taxon>Bacteria</taxon>
        <taxon>Bacillati</taxon>
        <taxon>Actinomycetota</taxon>
        <taxon>Actinomycetes</taxon>
        <taxon>Mycobacteriales</taxon>
        <taxon>Nocardiaceae</taxon>
        <taxon>Nocardia</taxon>
    </lineage>
</organism>
<dbReference type="Proteomes" id="UP000683310">
    <property type="component" value="Chromosome"/>
</dbReference>
<evidence type="ECO:0000313" key="2">
    <source>
        <dbReference type="Proteomes" id="UP000683310"/>
    </source>
</evidence>
<gene>
    <name evidence="1" type="ORF">KHQ06_16150</name>
</gene>
<sequence length="60" mass="6457">MAAETRSDSAAALLAQILDRYGSLEAFLAQLHQELDEPTQEIPRLVCTSSPPGWCVSTAP</sequence>